<evidence type="ECO:0000313" key="2">
    <source>
        <dbReference type="EMBL" id="BAA57895.1"/>
    </source>
</evidence>
<evidence type="ECO:0000313" key="3">
    <source>
        <dbReference type="EMBL" id="QSV10862.1"/>
    </source>
</evidence>
<keyword evidence="1" id="KW-1133">Transmembrane helix</keyword>
<reference evidence="3" key="2">
    <citation type="journal article" date="2021" name="Mitochondrial DNA Part B Resour">
        <title>The chloroplast genome of a unicellular green alga strain isolated from the rubber processing wastewater.</title>
        <authorList>
            <person name="Han B."/>
            <person name="Mu Y."/>
            <person name="Tan D."/>
            <person name="Ma S."/>
            <person name="Fu L."/>
            <person name="Sun X."/>
            <person name="Zhang J."/>
        </authorList>
    </citation>
    <scope>NUCLEOTIDE SEQUENCE</scope>
</reference>
<keyword evidence="2" id="KW-0934">Plastid</keyword>
<evidence type="ECO:0000256" key="1">
    <source>
        <dbReference type="SAM" id="Phobius"/>
    </source>
</evidence>
<name>V9H174_CHLVU</name>
<dbReference type="GeneID" id="1457424"/>
<organism evidence="2">
    <name type="scientific">Chlorella vulgaris</name>
    <name type="common">Green alga</name>
    <dbReference type="NCBI Taxonomy" id="3077"/>
    <lineage>
        <taxon>Eukaryota</taxon>
        <taxon>Viridiplantae</taxon>
        <taxon>Chlorophyta</taxon>
        <taxon>core chlorophytes</taxon>
        <taxon>Trebouxiophyceae</taxon>
        <taxon>Chlorellales</taxon>
        <taxon>Chlorellaceae</taxon>
        <taxon>Chlorella clade</taxon>
        <taxon>Chlorella</taxon>
    </lineage>
</organism>
<keyword evidence="1" id="KW-0812">Transmembrane</keyword>
<keyword evidence="1" id="KW-0472">Membrane</keyword>
<dbReference type="RefSeq" id="NP_045820.1">
    <property type="nucleotide sequence ID" value="NC_001865.1"/>
</dbReference>
<reference evidence="2" key="1">
    <citation type="journal article" date="1997" name="Proc. Natl. Acad. Sci. U.S.A.">
        <title>Complete nucleotide sequence of the chloroplast genome from the green alga Chlorella vulgaris: the existence of genes possibly involved in chloroplast division.</title>
        <authorList>
            <person name="Wakasugi T."/>
            <person name="Nagai T."/>
            <person name="Kapoor M."/>
            <person name="Sugita M."/>
            <person name="Ito M."/>
            <person name="Ito S."/>
            <person name="Tsudzuki J."/>
            <person name="Nakashima K."/>
            <person name="Tsudzuki T."/>
            <person name="Suzuki Y."/>
            <person name="Hamada A."/>
            <person name="Ohta T."/>
            <person name="Inamura A."/>
            <person name="Yoshinaga K."/>
            <person name="Sugiura M."/>
        </authorList>
    </citation>
    <scope>NUCLEOTIDE SEQUENCE</scope>
</reference>
<dbReference type="EMBL" id="AB001684">
    <property type="protein sequence ID" value="BAA57895.1"/>
    <property type="molecule type" value="Genomic_DNA"/>
</dbReference>
<feature type="transmembrane region" description="Helical" evidence="1">
    <location>
        <begin position="23"/>
        <end position="41"/>
    </location>
</feature>
<accession>V9H174</accession>
<keyword evidence="2" id="KW-0150">Chloroplast</keyword>
<protein>
    <submittedName>
        <fullName evidence="2">Uncharacterized protein</fullName>
    </submittedName>
</protein>
<dbReference type="EMBL" id="MT920676">
    <property type="protein sequence ID" value="QSV10862.1"/>
    <property type="molecule type" value="Genomic_DNA"/>
</dbReference>
<geneLocation type="chloroplast" evidence="2"/>
<dbReference type="AlphaFoldDB" id="V9H174"/>
<sequence length="42" mass="5252">MMKKLLAIRRSTFYCSSTSKEKLFFLFFDLFDLFDLFFLFFF</sequence>
<proteinExistence type="predicted"/>